<feature type="transmembrane region" description="Helical" evidence="1">
    <location>
        <begin position="12"/>
        <end position="36"/>
    </location>
</feature>
<dbReference type="EMBL" id="JAVDVQ010000006">
    <property type="protein sequence ID" value="MDR7082627.1"/>
    <property type="molecule type" value="Genomic_DNA"/>
</dbReference>
<reference evidence="2 3" key="1">
    <citation type="submission" date="2023-07" db="EMBL/GenBank/DDBJ databases">
        <title>Sorghum-associated microbial communities from plants grown in Nebraska, USA.</title>
        <authorList>
            <person name="Schachtman D."/>
        </authorList>
    </citation>
    <scope>NUCLEOTIDE SEQUENCE [LARGE SCALE GENOMIC DNA]</scope>
    <source>
        <strain evidence="2 3">BE167</strain>
    </source>
</reference>
<keyword evidence="1" id="KW-1133">Transmembrane helix</keyword>
<feature type="transmembrane region" description="Helical" evidence="1">
    <location>
        <begin position="135"/>
        <end position="157"/>
    </location>
</feature>
<protein>
    <submittedName>
        <fullName evidence="2">Uncharacterized membrane protein YqaE (UPF0057 family)</fullName>
    </submittedName>
</protein>
<keyword evidence="3" id="KW-1185">Reference proteome</keyword>
<feature type="transmembrane region" description="Helical" evidence="1">
    <location>
        <begin position="48"/>
        <end position="71"/>
    </location>
</feature>
<evidence type="ECO:0000256" key="1">
    <source>
        <dbReference type="SAM" id="Phobius"/>
    </source>
</evidence>
<sequence length="170" mass="17586">MGDFFRNQLFNIIAVVFLALFVIVWGSVLFQVWVFIPKIPGTAPDLNGAVVCAAGALSTSLSSLTASAMGFTIAEVRREEQAAGGEAAVQARAGIVDTSGITSKLSGRIIAALMVYLVIGLLVLGVWLVKGTASTDLIGAFSLSLLGWIIGAAGVVFQTEKPNTQPSTAG</sequence>
<evidence type="ECO:0000313" key="2">
    <source>
        <dbReference type="EMBL" id="MDR7082627.1"/>
    </source>
</evidence>
<dbReference type="RefSeq" id="WP_310056160.1">
    <property type="nucleotide sequence ID" value="NZ_JAVDVQ010000006.1"/>
</dbReference>
<organism evidence="2 3">
    <name type="scientific">Arthrobacter ginsengisoli</name>
    <dbReference type="NCBI Taxonomy" id="1356565"/>
    <lineage>
        <taxon>Bacteria</taxon>
        <taxon>Bacillati</taxon>
        <taxon>Actinomycetota</taxon>
        <taxon>Actinomycetes</taxon>
        <taxon>Micrococcales</taxon>
        <taxon>Micrococcaceae</taxon>
        <taxon>Arthrobacter</taxon>
    </lineage>
</organism>
<comment type="caution">
    <text evidence="2">The sequence shown here is derived from an EMBL/GenBank/DDBJ whole genome shotgun (WGS) entry which is preliminary data.</text>
</comment>
<gene>
    <name evidence="2" type="ORF">J2X01_001916</name>
</gene>
<keyword evidence="1" id="KW-0472">Membrane</keyword>
<dbReference type="Proteomes" id="UP001252243">
    <property type="component" value="Unassembled WGS sequence"/>
</dbReference>
<accession>A0ABU1UBQ0</accession>
<keyword evidence="1" id="KW-0812">Transmembrane</keyword>
<proteinExistence type="predicted"/>
<evidence type="ECO:0000313" key="3">
    <source>
        <dbReference type="Proteomes" id="UP001252243"/>
    </source>
</evidence>
<name>A0ABU1UBQ0_9MICC</name>
<feature type="transmembrane region" description="Helical" evidence="1">
    <location>
        <begin position="109"/>
        <end position="129"/>
    </location>
</feature>